<proteinExistence type="inferred from homology"/>
<comment type="similarity">
    <text evidence="1">Belongs to the gamma-glutamylcyclotransferase family.</text>
</comment>
<gene>
    <name evidence="4" type="ORF">ASPGLDRAFT_122749</name>
</gene>
<reference evidence="5" key="1">
    <citation type="journal article" date="2017" name="Genome Biol.">
        <title>Comparative genomics reveals high biological diversity and specific adaptations in the industrially and medically important fungal genus Aspergillus.</title>
        <authorList>
            <person name="de Vries R.P."/>
            <person name="Riley R."/>
            <person name="Wiebenga A."/>
            <person name="Aguilar-Osorio G."/>
            <person name="Amillis S."/>
            <person name="Uchima C.A."/>
            <person name="Anderluh G."/>
            <person name="Asadollahi M."/>
            <person name="Askin M."/>
            <person name="Barry K."/>
            <person name="Battaglia E."/>
            <person name="Bayram O."/>
            <person name="Benocci T."/>
            <person name="Braus-Stromeyer S.A."/>
            <person name="Caldana C."/>
            <person name="Canovas D."/>
            <person name="Cerqueira G.C."/>
            <person name="Chen F."/>
            <person name="Chen W."/>
            <person name="Choi C."/>
            <person name="Clum A."/>
            <person name="Dos Santos R.A."/>
            <person name="Damasio A.R."/>
            <person name="Diallinas G."/>
            <person name="Emri T."/>
            <person name="Fekete E."/>
            <person name="Flipphi M."/>
            <person name="Freyberg S."/>
            <person name="Gallo A."/>
            <person name="Gournas C."/>
            <person name="Habgood R."/>
            <person name="Hainaut M."/>
            <person name="Harispe M.L."/>
            <person name="Henrissat B."/>
            <person name="Hilden K.S."/>
            <person name="Hope R."/>
            <person name="Hossain A."/>
            <person name="Karabika E."/>
            <person name="Karaffa L."/>
            <person name="Karanyi Z."/>
            <person name="Krasevec N."/>
            <person name="Kuo A."/>
            <person name="Kusch H."/>
            <person name="LaButti K."/>
            <person name="Lagendijk E.L."/>
            <person name="Lapidus A."/>
            <person name="Levasseur A."/>
            <person name="Lindquist E."/>
            <person name="Lipzen A."/>
            <person name="Logrieco A.F."/>
            <person name="MacCabe A."/>
            <person name="Maekelae M.R."/>
            <person name="Malavazi I."/>
            <person name="Melin P."/>
            <person name="Meyer V."/>
            <person name="Mielnichuk N."/>
            <person name="Miskei M."/>
            <person name="Molnar A.P."/>
            <person name="Mule G."/>
            <person name="Ngan C.Y."/>
            <person name="Orejas M."/>
            <person name="Orosz E."/>
            <person name="Ouedraogo J.P."/>
            <person name="Overkamp K.M."/>
            <person name="Park H.-S."/>
            <person name="Perrone G."/>
            <person name="Piumi F."/>
            <person name="Punt P.J."/>
            <person name="Ram A.F."/>
            <person name="Ramon A."/>
            <person name="Rauscher S."/>
            <person name="Record E."/>
            <person name="Riano-Pachon D.M."/>
            <person name="Robert V."/>
            <person name="Roehrig J."/>
            <person name="Ruller R."/>
            <person name="Salamov A."/>
            <person name="Salih N.S."/>
            <person name="Samson R.A."/>
            <person name="Sandor E."/>
            <person name="Sanguinetti M."/>
            <person name="Schuetze T."/>
            <person name="Sepcic K."/>
            <person name="Shelest E."/>
            <person name="Sherlock G."/>
            <person name="Sophianopoulou V."/>
            <person name="Squina F.M."/>
            <person name="Sun H."/>
            <person name="Susca A."/>
            <person name="Todd R.B."/>
            <person name="Tsang A."/>
            <person name="Unkles S.E."/>
            <person name="van de Wiele N."/>
            <person name="van Rossen-Uffink D."/>
            <person name="Oliveira J.V."/>
            <person name="Vesth T.C."/>
            <person name="Visser J."/>
            <person name="Yu J.-H."/>
            <person name="Zhou M."/>
            <person name="Andersen M.R."/>
            <person name="Archer D.B."/>
            <person name="Baker S.E."/>
            <person name="Benoit I."/>
            <person name="Brakhage A.A."/>
            <person name="Braus G.H."/>
            <person name="Fischer R."/>
            <person name="Frisvad J.C."/>
            <person name="Goldman G.H."/>
            <person name="Houbraken J."/>
            <person name="Oakley B."/>
            <person name="Pocsi I."/>
            <person name="Scazzocchio C."/>
            <person name="Seiboth B."/>
            <person name="vanKuyk P.A."/>
            <person name="Wortman J."/>
            <person name="Dyer P.S."/>
            <person name="Grigoriev I.V."/>
        </authorList>
    </citation>
    <scope>NUCLEOTIDE SEQUENCE [LARGE SCALE GENOMIC DNA]</scope>
    <source>
        <strain evidence="5">CBS 516.65</strain>
    </source>
</reference>
<dbReference type="InterPro" id="IPR009288">
    <property type="entry name" value="AIG2-like_dom"/>
</dbReference>
<evidence type="ECO:0000256" key="2">
    <source>
        <dbReference type="SAM" id="MobiDB-lite"/>
    </source>
</evidence>
<dbReference type="GeneID" id="34456612"/>
<feature type="compositionally biased region" description="Polar residues" evidence="2">
    <location>
        <begin position="22"/>
        <end position="42"/>
    </location>
</feature>
<dbReference type="PANTHER" id="PTHR31544">
    <property type="entry name" value="AIG2-LIKE PROTEIN D"/>
    <property type="match status" value="1"/>
</dbReference>
<evidence type="ECO:0000313" key="5">
    <source>
        <dbReference type="Proteomes" id="UP000184300"/>
    </source>
</evidence>
<dbReference type="Pfam" id="PF06094">
    <property type="entry name" value="GGACT"/>
    <property type="match status" value="1"/>
</dbReference>
<dbReference type="OrthoDB" id="3262926at2759"/>
<dbReference type="InterPro" id="IPR036568">
    <property type="entry name" value="GGCT-like_sf"/>
</dbReference>
<dbReference type="SUPFAM" id="SSF110857">
    <property type="entry name" value="Gamma-glutamyl cyclotransferase-like"/>
    <property type="match status" value="1"/>
</dbReference>
<evidence type="ECO:0000313" key="4">
    <source>
        <dbReference type="EMBL" id="OJJ85851.1"/>
    </source>
</evidence>
<feature type="region of interest" description="Disordered" evidence="2">
    <location>
        <begin position="1"/>
        <end position="49"/>
    </location>
</feature>
<dbReference type="InterPro" id="IPR045038">
    <property type="entry name" value="AIG2-like"/>
</dbReference>
<dbReference type="AlphaFoldDB" id="A0A1L9VPN3"/>
<evidence type="ECO:0000259" key="3">
    <source>
        <dbReference type="Pfam" id="PF06094"/>
    </source>
</evidence>
<organism evidence="4 5">
    <name type="scientific">Aspergillus glaucus CBS 516.65</name>
    <dbReference type="NCBI Taxonomy" id="1160497"/>
    <lineage>
        <taxon>Eukaryota</taxon>
        <taxon>Fungi</taxon>
        <taxon>Dikarya</taxon>
        <taxon>Ascomycota</taxon>
        <taxon>Pezizomycotina</taxon>
        <taxon>Eurotiomycetes</taxon>
        <taxon>Eurotiomycetidae</taxon>
        <taxon>Eurotiales</taxon>
        <taxon>Aspergillaceae</taxon>
        <taxon>Aspergillus</taxon>
        <taxon>Aspergillus subgen. Aspergillus</taxon>
    </lineage>
</organism>
<keyword evidence="5" id="KW-1185">Reference proteome</keyword>
<dbReference type="Gene3D" id="3.10.490.10">
    <property type="entry name" value="Gamma-glutamyl cyclotransferase-like"/>
    <property type="match status" value="1"/>
</dbReference>
<dbReference type="EMBL" id="KV878893">
    <property type="protein sequence ID" value="OJJ85851.1"/>
    <property type="molecule type" value="Genomic_DNA"/>
</dbReference>
<sequence>MPPQQQDKTCPPPPPPPPPSNPSTKISPYVQNLRSTPPSYLSQPPKPVDHSVPAPTGTYFFYGTLSDPSLLAEILSLGEEPVFRPAFARGFECMLWGQYPALVSSGSRSDSESSSGSGSNSGSVVEGAAYHVQSVQHAERLVEYETGSYRAEACVIRYADGEEPREERGFVFVFVGDRREISEGRFDLRVWLRRMGRGGAVERLDERRVGDDGGTG</sequence>
<dbReference type="Proteomes" id="UP000184300">
    <property type="component" value="Unassembled WGS sequence"/>
</dbReference>
<accession>A0A1L9VPN3</accession>
<protein>
    <recommendedName>
        <fullName evidence="3">Gamma-glutamylcyclotransferase AIG2-like domain-containing protein</fullName>
    </recommendedName>
</protein>
<evidence type="ECO:0000256" key="1">
    <source>
        <dbReference type="ARBA" id="ARBA00008861"/>
    </source>
</evidence>
<dbReference type="RefSeq" id="XP_022402545.1">
    <property type="nucleotide sequence ID" value="XM_022540351.1"/>
</dbReference>
<feature type="domain" description="Gamma-glutamylcyclotransferase AIG2-like" evidence="3">
    <location>
        <begin position="59"/>
        <end position="185"/>
    </location>
</feature>
<dbReference type="VEuPathDB" id="FungiDB:ASPGLDRAFT_122749"/>
<feature type="compositionally biased region" description="Pro residues" evidence="2">
    <location>
        <begin position="10"/>
        <end position="21"/>
    </location>
</feature>
<name>A0A1L9VPN3_ASPGL</name>
<dbReference type="PANTHER" id="PTHR31544:SF4">
    <property type="entry name" value="GAMMA-GLUTAMYLCYCLOTRANSFERASE-RELATED"/>
    <property type="match status" value="1"/>
</dbReference>